<dbReference type="Pfam" id="PF00328">
    <property type="entry name" value="His_Phos_2"/>
    <property type="match status" value="1"/>
</dbReference>
<proteinExistence type="inferred from homology"/>
<dbReference type="EMBL" id="PUUL01000049">
    <property type="protein sequence ID" value="RXD54202.1"/>
    <property type="molecule type" value="Genomic_DNA"/>
</dbReference>
<keyword evidence="7" id="KW-1185">Reference proteome</keyword>
<dbReference type="RefSeq" id="WP_033478763.1">
    <property type="nucleotide sequence ID" value="NZ_CP018475.1"/>
</dbReference>
<dbReference type="EMBL" id="JAAGYU010000110">
    <property type="protein sequence ID" value="NEL78208.1"/>
    <property type="molecule type" value="Genomic_DNA"/>
</dbReference>
<reference evidence="4 7" key="1">
    <citation type="submission" date="2015-02" db="EMBL/GenBank/DDBJ databases">
        <title>Whole genome sequencing of multiple isolates of three species of pepper and tomato-infecting xanthomonads reveals genetic diversity in field strains and pinpoints effectors responsible for host specificity.</title>
        <authorList>
            <person name="Schwartz A."/>
            <person name="Dahlbeck D."/>
            <person name="Staskawicz B."/>
            <person name="Bart R."/>
            <person name="Potnis N."/>
            <person name="Minsavage G."/>
            <person name="Timilsina S."/>
            <person name="Goss E."/>
            <person name="Jones J."/>
            <person name="Vallad G."/>
            <person name="Barak J."/>
            <person name="Miller S."/>
            <person name="Ritchie D."/>
            <person name="Martins J.Jr."/>
            <person name="Patane J.S."/>
            <person name="Setubal J.C."/>
        </authorList>
    </citation>
    <scope>NUCLEOTIDE SEQUENCE [LARGE SCALE GENOMIC DNA]</scope>
    <source>
        <strain evidence="4 7">Xp3-15</strain>
    </source>
</reference>
<dbReference type="KEGG" id="xpe:BJD13_12650"/>
<evidence type="ECO:0000313" key="7">
    <source>
        <dbReference type="Proteomes" id="UP000035369"/>
    </source>
</evidence>
<dbReference type="InterPro" id="IPR033379">
    <property type="entry name" value="Acid_Pase_AS"/>
</dbReference>
<dbReference type="PANTHER" id="PTHR11567">
    <property type="entry name" value="ACID PHOSPHATASE-RELATED"/>
    <property type="match status" value="1"/>
</dbReference>
<dbReference type="InterPro" id="IPR050645">
    <property type="entry name" value="Histidine_acid_phosphatase"/>
</dbReference>
<evidence type="ECO:0000256" key="3">
    <source>
        <dbReference type="SAM" id="MobiDB-lite"/>
    </source>
</evidence>
<dbReference type="GO" id="GO:0030288">
    <property type="term" value="C:outer membrane-bounded periplasmic space"/>
    <property type="evidence" value="ECO:0007669"/>
    <property type="project" value="TreeGrafter"/>
</dbReference>
<comment type="similarity">
    <text evidence="1">Belongs to the histidine acid phosphatase family.</text>
</comment>
<accession>A0A0G8WDT9</accession>
<dbReference type="Proteomes" id="UP000289372">
    <property type="component" value="Unassembled WGS sequence"/>
</dbReference>
<dbReference type="GeneID" id="61777723"/>
<evidence type="ECO:0000313" key="5">
    <source>
        <dbReference type="EMBL" id="NEL78208.1"/>
    </source>
</evidence>
<evidence type="ECO:0000313" key="6">
    <source>
        <dbReference type="EMBL" id="RXD54202.1"/>
    </source>
</evidence>
<reference evidence="6 8" key="2">
    <citation type="submission" date="2018-02" db="EMBL/GenBank/DDBJ databases">
        <title>Characterization of Xanthomonas diversity in transplant houses and field plants.</title>
        <authorList>
            <person name="Abrahamian P."/>
            <person name="Timilsina S."/>
            <person name="Minsavage G.V."/>
            <person name="Goss E.M."/>
            <person name="Jones J.B."/>
            <person name="Vallad G.E."/>
        </authorList>
    </citation>
    <scope>NUCLEOTIDE SEQUENCE [LARGE SCALE GENOMIC DNA]</scope>
    <source>
        <strain evidence="6 8">GEV2132</strain>
    </source>
</reference>
<organism evidence="5 9">
    <name type="scientific">Xanthomonas perforans</name>
    <dbReference type="NCBI Taxonomy" id="442694"/>
    <lineage>
        <taxon>Bacteria</taxon>
        <taxon>Pseudomonadati</taxon>
        <taxon>Pseudomonadota</taxon>
        <taxon>Gammaproteobacteria</taxon>
        <taxon>Lysobacterales</taxon>
        <taxon>Lysobacteraceae</taxon>
        <taxon>Xanthomonas</taxon>
    </lineage>
</organism>
<dbReference type="AlphaFoldDB" id="A0A0G8WDT9"/>
<dbReference type="PANTHER" id="PTHR11567:SF110">
    <property type="entry name" value="2-PHOSPHOXYLOSE PHOSPHATASE 1"/>
    <property type="match status" value="1"/>
</dbReference>
<feature type="region of interest" description="Disordered" evidence="3">
    <location>
        <begin position="125"/>
        <end position="152"/>
    </location>
</feature>
<evidence type="ECO:0000313" key="8">
    <source>
        <dbReference type="Proteomes" id="UP000289372"/>
    </source>
</evidence>
<dbReference type="CDD" id="cd07061">
    <property type="entry name" value="HP_HAP_like"/>
    <property type="match status" value="1"/>
</dbReference>
<name>A0A0G8WDT9_XANPE</name>
<evidence type="ECO:0000256" key="2">
    <source>
        <dbReference type="ARBA" id="ARBA00022801"/>
    </source>
</evidence>
<reference evidence="5 9" key="3">
    <citation type="submission" date="2019-11" db="EMBL/GenBank/DDBJ databases">
        <title>Genome-resolved metagenomics to study the prevalence of co-infection and intraspecific heterogeneity among plant pathogen metapopulations.</title>
        <authorList>
            <person name="Newberry E."/>
            <person name="Bhandari R."/>
            <person name="Kemble J."/>
            <person name="Sikora E."/>
            <person name="Potnis N."/>
        </authorList>
    </citation>
    <scope>NUCLEOTIDE SEQUENCE [LARGE SCALE GENOMIC DNA]</scope>
    <source>
        <strain evidence="5">Xp_Tom_Tuscaloosa_18b</strain>
    </source>
</reference>
<dbReference type="PROSITE" id="PS00616">
    <property type="entry name" value="HIS_ACID_PHOSPHAT_1"/>
    <property type="match status" value="1"/>
</dbReference>
<dbReference type="InterPro" id="IPR000560">
    <property type="entry name" value="His_Pase_clade-2"/>
</dbReference>
<evidence type="ECO:0000313" key="4">
    <source>
        <dbReference type="EMBL" id="KLC10339.1"/>
    </source>
</evidence>
<dbReference type="Proteomes" id="UP000471082">
    <property type="component" value="Unassembled WGS sequence"/>
</dbReference>
<dbReference type="Proteomes" id="UP000035369">
    <property type="component" value="Unassembled WGS sequence"/>
</dbReference>
<gene>
    <name evidence="6" type="ORF">DB769_09785</name>
    <name evidence="5" type="ORF">G3W61_18485</name>
    <name evidence="4" type="ORF">XP315_01385</name>
</gene>
<comment type="caution">
    <text evidence="5">The sequence shown here is derived from an EMBL/GenBank/DDBJ whole genome shotgun (WGS) entry which is preliminary data.</text>
</comment>
<keyword evidence="2" id="KW-0378">Hydrolase</keyword>
<dbReference type="Gene3D" id="3.40.50.1240">
    <property type="entry name" value="Phosphoglycerate mutase-like"/>
    <property type="match status" value="2"/>
</dbReference>
<dbReference type="SUPFAM" id="SSF53254">
    <property type="entry name" value="Phosphoglycerate mutase-like"/>
    <property type="match status" value="1"/>
</dbReference>
<evidence type="ECO:0000313" key="9">
    <source>
        <dbReference type="Proteomes" id="UP000471082"/>
    </source>
</evidence>
<sequence length="537" mass="55970">MCSDRARFASDDLPGAQQDADVMTDAMHSAGRARACGETEQWALQRAPSASGGEPRWAARVVASAGAAMGIAAPARQARRRQCVGIAPRSGTPRSTPVATGSVLCLVLTAALALGGCTTSIPSVSTARGSTAHGGDQATGTAGKQVGTGAPASTQAAQLERVVVVFRHGVRAPLQGEAAAAHYADQPWPQWSTPASLLTPHGRQGVRLSGEYLRQWLVQQALLPSNGCPVTGSVSVWANTDQRTIDSGALLADALAPGCGILAGHREAGSNDPLFRPIEAGTVPFDAAAAVASIQQQTGGPAALLQGHAAELQALQQILGCTRTPCEFAQMPSTLAPSANGRGLKLGGPIDLTSGTGEVLLLQYAEGLPLSQVGWGRATPERLAQVSRLHALLFDIYARPHYMASRSGAPLAREVLQRFGDAQAPKVSVFVGSDTHIAALSSLLGVHFHLPGYGADDPPPGGALLLGLWRESDGRQLVRARYLAQSLDQLRTLVPLDLAHPPLQQELSLGLCAPEQRMACPLADFAMALEQQLQLDR</sequence>
<dbReference type="GO" id="GO:0050308">
    <property type="term" value="F:sugar-phosphatase activity"/>
    <property type="evidence" value="ECO:0007669"/>
    <property type="project" value="TreeGrafter"/>
</dbReference>
<evidence type="ECO:0000256" key="1">
    <source>
        <dbReference type="ARBA" id="ARBA00005375"/>
    </source>
</evidence>
<dbReference type="EMBL" id="JZUY01000029">
    <property type="protein sequence ID" value="KLC10339.1"/>
    <property type="molecule type" value="Genomic_DNA"/>
</dbReference>
<protein>
    <submittedName>
        <fullName evidence="5">Histidine-type phosphatase</fullName>
    </submittedName>
    <submittedName>
        <fullName evidence="4">Phosphoanhydride phosphohydrolase</fullName>
    </submittedName>
</protein>
<dbReference type="InterPro" id="IPR029033">
    <property type="entry name" value="His_PPase_superfam"/>
</dbReference>